<feature type="signal peptide" evidence="1">
    <location>
        <begin position="1"/>
        <end position="21"/>
    </location>
</feature>
<dbReference type="OrthoDB" id="4427108at2"/>
<sequence>MRRVLTTAAALILGLGLTACSDNPPPAPYLAEAASSTAQTTTSTSTSSEAVTTTVTTVVAKPSKGECAPTREELLANDPSPAGAIFSSYCDGQYQVAAGYATDGSSLQHWNGEKWEYIKSTGKYPVSMKACFYESDLISQGVPADVRAKVMPQLFTCPTSTPEQPAPAPAPAPSPASNLTNVSCGGGRYVLIVESVLAYDGQDPKPLVDAGLARHPGALATSPGACPSLRGRYDGADVYPIYKDYGSDRAGVCAAQARGEGNARELKSSVDNYASPC</sequence>
<keyword evidence="3" id="KW-1185">Reference proteome</keyword>
<evidence type="ECO:0000256" key="1">
    <source>
        <dbReference type="SAM" id="SignalP"/>
    </source>
</evidence>
<dbReference type="RefSeq" id="WP_053072550.1">
    <property type="nucleotide sequence ID" value="NZ_LDYE01000001.1"/>
</dbReference>
<proteinExistence type="predicted"/>
<feature type="chain" id="PRO_5013287154" evidence="1">
    <location>
        <begin position="22"/>
        <end position="277"/>
    </location>
</feature>
<dbReference type="EMBL" id="PDJF01000001">
    <property type="protein sequence ID" value="PFG27616.1"/>
    <property type="molecule type" value="Genomic_DNA"/>
</dbReference>
<accession>A0A2A9DMM5</accession>
<evidence type="ECO:0000313" key="3">
    <source>
        <dbReference type="Proteomes" id="UP000221653"/>
    </source>
</evidence>
<dbReference type="STRING" id="1724.GCA_001044175_00037"/>
<gene>
    <name evidence="2" type="ORF">ATK06_0688</name>
</gene>
<dbReference type="AlphaFoldDB" id="A0A2A9DMM5"/>
<keyword evidence="1" id="KW-0732">Signal</keyword>
<reference evidence="2 3" key="1">
    <citation type="submission" date="2017-10" db="EMBL/GenBank/DDBJ databases">
        <title>Sequencing the genomes of 1000 actinobacteria strains.</title>
        <authorList>
            <person name="Klenk H.-P."/>
        </authorList>
    </citation>
    <scope>NUCLEOTIDE SEQUENCE [LARGE SCALE GENOMIC DNA]</scope>
    <source>
        <strain evidence="2 3">DSM 20688</strain>
    </source>
</reference>
<name>A0A2A9DMM5_9CORY</name>
<protein>
    <submittedName>
        <fullName evidence="2">Uncharacterized protein</fullName>
    </submittedName>
</protein>
<dbReference type="Proteomes" id="UP000221653">
    <property type="component" value="Unassembled WGS sequence"/>
</dbReference>
<comment type="caution">
    <text evidence="2">The sequence shown here is derived from an EMBL/GenBank/DDBJ whole genome shotgun (WGS) entry which is preliminary data.</text>
</comment>
<evidence type="ECO:0000313" key="2">
    <source>
        <dbReference type="EMBL" id="PFG27616.1"/>
    </source>
</evidence>
<dbReference type="PROSITE" id="PS51257">
    <property type="entry name" value="PROKAR_LIPOPROTEIN"/>
    <property type="match status" value="1"/>
</dbReference>
<organism evidence="2 3">
    <name type="scientific">Corynebacterium renale</name>
    <dbReference type="NCBI Taxonomy" id="1724"/>
    <lineage>
        <taxon>Bacteria</taxon>
        <taxon>Bacillati</taxon>
        <taxon>Actinomycetota</taxon>
        <taxon>Actinomycetes</taxon>
        <taxon>Mycobacteriales</taxon>
        <taxon>Corynebacteriaceae</taxon>
        <taxon>Corynebacterium</taxon>
    </lineage>
</organism>